<evidence type="ECO:0000313" key="2">
    <source>
        <dbReference type="Proteomes" id="UP000034600"/>
    </source>
</evidence>
<sequence length="127" mass="14448">MRVQVAPSQAQIFQKMMAGAKKPITDGALVRVDLLHLVTRRVSRRTREAYFNARGRVRPRCFFVQGNGAPISERIRFEGIVLRGRGEFAAHDVFNVMVDARDPAVTVIRPWKDDEHPEENTDVKPAH</sequence>
<name>A0A0G1XUB4_9BACT</name>
<reference evidence="1 2" key="1">
    <citation type="journal article" date="2015" name="Nature">
        <title>rRNA introns, odd ribosomes, and small enigmatic genomes across a large radiation of phyla.</title>
        <authorList>
            <person name="Brown C.T."/>
            <person name="Hug L.A."/>
            <person name="Thomas B.C."/>
            <person name="Sharon I."/>
            <person name="Castelle C.J."/>
            <person name="Singh A."/>
            <person name="Wilkins M.J."/>
            <person name="Williams K.H."/>
            <person name="Banfield J.F."/>
        </authorList>
    </citation>
    <scope>NUCLEOTIDE SEQUENCE [LARGE SCALE GENOMIC DNA]</scope>
</reference>
<protein>
    <submittedName>
        <fullName evidence="1">Uncharacterized protein</fullName>
    </submittedName>
</protein>
<proteinExistence type="predicted"/>
<comment type="caution">
    <text evidence="1">The sequence shown here is derived from an EMBL/GenBank/DDBJ whole genome shotgun (WGS) entry which is preliminary data.</text>
</comment>
<dbReference type="Proteomes" id="UP000034600">
    <property type="component" value="Unassembled WGS sequence"/>
</dbReference>
<accession>A0A0G1XUB4</accession>
<gene>
    <name evidence="1" type="ORF">UY32_C0038G0005</name>
</gene>
<evidence type="ECO:0000313" key="1">
    <source>
        <dbReference type="EMBL" id="KKU97905.1"/>
    </source>
</evidence>
<dbReference type="AlphaFoldDB" id="A0A0G1XUB4"/>
<dbReference type="EMBL" id="LCPO01000038">
    <property type="protein sequence ID" value="KKU97905.1"/>
    <property type="molecule type" value="Genomic_DNA"/>
</dbReference>
<organism evidence="1 2">
    <name type="scientific">Candidatus Jorgensenbacteria bacterium GW2011_GWC1_48_8</name>
    <dbReference type="NCBI Taxonomy" id="1618666"/>
    <lineage>
        <taxon>Bacteria</taxon>
        <taxon>Candidatus Joergenseniibacteriota</taxon>
    </lineage>
</organism>